<gene>
    <name evidence="1" type="ORF">chiPu_0021660</name>
</gene>
<proteinExistence type="predicted"/>
<comment type="caution">
    <text evidence="1">The sequence shown here is derived from an EMBL/GenBank/DDBJ whole genome shotgun (WGS) entry which is preliminary data.</text>
</comment>
<name>A0A401RJP9_CHIPU</name>
<sequence>MAIINLHHRKLFAQNVQTRLQLANRTHWATIRPAIDFPNQPWDTTADRGKRLDSTVNDAVNASARQQVDFGAVTRCLQRADEPLPDFIACFSEVWNSLTGIHHRK</sequence>
<organism evidence="1 2">
    <name type="scientific">Chiloscyllium punctatum</name>
    <name type="common">Brownbanded bambooshark</name>
    <name type="synonym">Hemiscyllium punctatum</name>
    <dbReference type="NCBI Taxonomy" id="137246"/>
    <lineage>
        <taxon>Eukaryota</taxon>
        <taxon>Metazoa</taxon>
        <taxon>Chordata</taxon>
        <taxon>Craniata</taxon>
        <taxon>Vertebrata</taxon>
        <taxon>Chondrichthyes</taxon>
        <taxon>Elasmobranchii</taxon>
        <taxon>Galeomorphii</taxon>
        <taxon>Galeoidea</taxon>
        <taxon>Orectolobiformes</taxon>
        <taxon>Hemiscylliidae</taxon>
        <taxon>Chiloscyllium</taxon>
    </lineage>
</organism>
<dbReference type="Proteomes" id="UP000287033">
    <property type="component" value="Unassembled WGS sequence"/>
</dbReference>
<dbReference type="EMBL" id="BEZZ01004437">
    <property type="protein sequence ID" value="GCC18378.1"/>
    <property type="molecule type" value="Genomic_DNA"/>
</dbReference>
<evidence type="ECO:0000313" key="2">
    <source>
        <dbReference type="Proteomes" id="UP000287033"/>
    </source>
</evidence>
<dbReference type="AlphaFoldDB" id="A0A401RJP9"/>
<protein>
    <submittedName>
        <fullName evidence="1">Uncharacterized protein</fullName>
    </submittedName>
</protein>
<keyword evidence="2" id="KW-1185">Reference proteome</keyword>
<reference evidence="1 2" key="1">
    <citation type="journal article" date="2018" name="Nat. Ecol. Evol.">
        <title>Shark genomes provide insights into elasmobranch evolution and the origin of vertebrates.</title>
        <authorList>
            <person name="Hara Y"/>
            <person name="Yamaguchi K"/>
            <person name="Onimaru K"/>
            <person name="Kadota M"/>
            <person name="Koyanagi M"/>
            <person name="Keeley SD"/>
            <person name="Tatsumi K"/>
            <person name="Tanaka K"/>
            <person name="Motone F"/>
            <person name="Kageyama Y"/>
            <person name="Nozu R"/>
            <person name="Adachi N"/>
            <person name="Nishimura O"/>
            <person name="Nakagawa R"/>
            <person name="Tanegashima C"/>
            <person name="Kiyatake I"/>
            <person name="Matsumoto R"/>
            <person name="Murakumo K"/>
            <person name="Nishida K"/>
            <person name="Terakita A"/>
            <person name="Kuratani S"/>
            <person name="Sato K"/>
            <person name="Hyodo S Kuraku.S."/>
        </authorList>
    </citation>
    <scope>NUCLEOTIDE SEQUENCE [LARGE SCALE GENOMIC DNA]</scope>
</reference>
<evidence type="ECO:0000313" key="1">
    <source>
        <dbReference type="EMBL" id="GCC18378.1"/>
    </source>
</evidence>
<accession>A0A401RJP9</accession>